<dbReference type="Proteomes" id="UP000286510">
    <property type="component" value="Unassembled WGS sequence"/>
</dbReference>
<evidence type="ECO:0000313" key="2">
    <source>
        <dbReference type="Proteomes" id="UP000286510"/>
    </source>
</evidence>
<dbReference type="AlphaFoldDB" id="A0A3R7B7F2"/>
<sequence>PFVGTPLDDLRPLAYTLWKTDFLSQATSRDLTEFYSTQDYVPQGNRIHALNISKMYLELDQVEHSELCVVDPTLSETDRDARLAEIKAHTTAIQREAIAREATKNLANQRSAAHTFLVSAISTNLRRLYQATTCPFELFEHIKTRFESNPMDNNPTSCFYCGVTNHTFPACPTLKSNYARNTMRPGFDRTVFDKHGSASEKKRKRDYVAPSRLRRKGVESQGVNLSMQIKSTTDVHEAVRWMRKVEVAAGLNRVTDGEKVEL</sequence>
<name>A0A3R7B7F2_APHAT</name>
<feature type="non-terminal residue" evidence="1">
    <location>
        <position position="1"/>
    </location>
</feature>
<protein>
    <submittedName>
        <fullName evidence="1">Uncharacterized protein</fullName>
    </submittedName>
</protein>
<proteinExistence type="predicted"/>
<reference evidence="1 2" key="1">
    <citation type="submission" date="2018-08" db="EMBL/GenBank/DDBJ databases">
        <title>Aphanomyces genome sequencing and annotation.</title>
        <authorList>
            <person name="Minardi D."/>
            <person name="Oidtmann B."/>
            <person name="Van Der Giezen M."/>
            <person name="Studholme D.J."/>
        </authorList>
    </citation>
    <scope>NUCLEOTIDE SEQUENCE [LARGE SCALE GENOMIC DNA]</scope>
    <source>
        <strain evidence="1 2">FDL457</strain>
    </source>
</reference>
<accession>A0A3R7B7F2</accession>
<dbReference type="EMBL" id="QUTF01012927">
    <property type="protein sequence ID" value="RHZ20698.1"/>
    <property type="molecule type" value="Genomic_DNA"/>
</dbReference>
<organism evidence="1 2">
    <name type="scientific">Aphanomyces astaci</name>
    <name type="common">Crayfish plague agent</name>
    <dbReference type="NCBI Taxonomy" id="112090"/>
    <lineage>
        <taxon>Eukaryota</taxon>
        <taxon>Sar</taxon>
        <taxon>Stramenopiles</taxon>
        <taxon>Oomycota</taxon>
        <taxon>Saprolegniomycetes</taxon>
        <taxon>Saprolegniales</taxon>
        <taxon>Verrucalvaceae</taxon>
        <taxon>Aphanomyces</taxon>
    </lineage>
</organism>
<evidence type="ECO:0000313" key="1">
    <source>
        <dbReference type="EMBL" id="RHZ20698.1"/>
    </source>
</evidence>
<comment type="caution">
    <text evidence="1">The sequence shown here is derived from an EMBL/GenBank/DDBJ whole genome shotgun (WGS) entry which is preliminary data.</text>
</comment>
<gene>
    <name evidence="1" type="ORF">DYB26_009839</name>
</gene>